<evidence type="ECO:0000313" key="3">
    <source>
        <dbReference type="Proteomes" id="UP001300261"/>
    </source>
</evidence>
<comment type="caution">
    <text evidence="2">The sequence shown here is derived from an EMBL/GenBank/DDBJ whole genome shotgun (WGS) entry which is preliminary data.</text>
</comment>
<dbReference type="EMBL" id="JAPEVI010000003">
    <property type="protein sequence ID" value="MCX2723055.1"/>
    <property type="molecule type" value="Genomic_DNA"/>
</dbReference>
<name>A0ABT3R1M8_9HYPH</name>
<evidence type="ECO:0000256" key="1">
    <source>
        <dbReference type="SAM" id="MobiDB-lite"/>
    </source>
</evidence>
<dbReference type="Proteomes" id="UP001300261">
    <property type="component" value="Unassembled WGS sequence"/>
</dbReference>
<proteinExistence type="predicted"/>
<sequence length="115" mass="12347">MDTRIFKLTPVAPDWDPNWDVAPNQGEVIVRAESPADARIVAAEAELDFLELRAKPSEGTSTRSASAFRNERLYAVSELTTDEFSAKGPREVLAGSIHNPVKPGADAPIGSAGRT</sequence>
<evidence type="ECO:0000313" key="2">
    <source>
        <dbReference type="EMBL" id="MCX2723055.1"/>
    </source>
</evidence>
<gene>
    <name evidence="2" type="ORF">ON753_11825</name>
</gene>
<keyword evidence="3" id="KW-1185">Reference proteome</keyword>
<feature type="region of interest" description="Disordered" evidence="1">
    <location>
        <begin position="94"/>
        <end position="115"/>
    </location>
</feature>
<accession>A0ABT3R1M8</accession>
<reference evidence="2 3" key="1">
    <citation type="journal article" date="2016" name="Int. J. Syst. Evol. Microbiol.">
        <title>Labrenzia salina sp. nov., isolated from the rhizosphere of the halophyte Arthrocnemum macrostachyum.</title>
        <authorList>
            <person name="Camacho M."/>
            <person name="Redondo-Gomez S."/>
            <person name="Rodriguez-Llorente I."/>
            <person name="Rohde M."/>
            <person name="Sproer C."/>
            <person name="Schumann P."/>
            <person name="Klenk H.P."/>
            <person name="Montero-Calasanz M.D.C."/>
        </authorList>
    </citation>
    <scope>NUCLEOTIDE SEQUENCE [LARGE SCALE GENOMIC DNA]</scope>
    <source>
        <strain evidence="2 3">DSM 29163</strain>
    </source>
</reference>
<organism evidence="2 3">
    <name type="scientific">Roseibium salinum</name>
    <dbReference type="NCBI Taxonomy" id="1604349"/>
    <lineage>
        <taxon>Bacteria</taxon>
        <taxon>Pseudomonadati</taxon>
        <taxon>Pseudomonadota</taxon>
        <taxon>Alphaproteobacteria</taxon>
        <taxon>Hyphomicrobiales</taxon>
        <taxon>Stappiaceae</taxon>
        <taxon>Roseibium</taxon>
    </lineage>
</organism>
<dbReference type="RefSeq" id="WP_265962733.1">
    <property type="nucleotide sequence ID" value="NZ_JAPEVI010000003.1"/>
</dbReference>
<protein>
    <submittedName>
        <fullName evidence="2">Uncharacterized protein</fullName>
    </submittedName>
</protein>